<feature type="region of interest" description="Disordered" evidence="1">
    <location>
        <begin position="78"/>
        <end position="125"/>
    </location>
</feature>
<protein>
    <submittedName>
        <fullName evidence="2">Uncharacterized protein</fullName>
    </submittedName>
</protein>
<organism evidence="2 3">
    <name type="scientific">Madurella mycetomatis</name>
    <dbReference type="NCBI Taxonomy" id="100816"/>
    <lineage>
        <taxon>Eukaryota</taxon>
        <taxon>Fungi</taxon>
        <taxon>Dikarya</taxon>
        <taxon>Ascomycota</taxon>
        <taxon>Pezizomycotina</taxon>
        <taxon>Sordariomycetes</taxon>
        <taxon>Sordariomycetidae</taxon>
        <taxon>Sordariales</taxon>
        <taxon>Sordariales incertae sedis</taxon>
        <taxon>Madurella</taxon>
    </lineage>
</organism>
<dbReference type="PANTHER" id="PTHR33604">
    <property type="entry name" value="OSJNBA0004B13.7 PROTEIN"/>
    <property type="match status" value="1"/>
</dbReference>
<feature type="compositionally biased region" description="Pro residues" evidence="1">
    <location>
        <begin position="95"/>
        <end position="117"/>
    </location>
</feature>
<gene>
    <name evidence="2" type="ORF">MMYC01_209986</name>
</gene>
<evidence type="ECO:0000256" key="1">
    <source>
        <dbReference type="SAM" id="MobiDB-lite"/>
    </source>
</evidence>
<comment type="caution">
    <text evidence="2">The sequence shown here is derived from an EMBL/GenBank/DDBJ whole genome shotgun (WGS) entry which is preliminary data.</text>
</comment>
<accession>A0A175VNY7</accession>
<dbReference type="Proteomes" id="UP000078237">
    <property type="component" value="Unassembled WGS sequence"/>
</dbReference>
<reference evidence="2 3" key="1">
    <citation type="journal article" date="2016" name="Genome Announc.">
        <title>Genome Sequence of Madurella mycetomatis mm55, Isolated from a Human Mycetoma Case in Sudan.</title>
        <authorList>
            <person name="Smit S."/>
            <person name="Derks M.F."/>
            <person name="Bervoets S."/>
            <person name="Fahal A."/>
            <person name="van Leeuwen W."/>
            <person name="van Belkum A."/>
            <person name="van de Sande W.W."/>
        </authorList>
    </citation>
    <scope>NUCLEOTIDE SEQUENCE [LARGE SCALE GENOMIC DNA]</scope>
    <source>
        <strain evidence="3">mm55</strain>
    </source>
</reference>
<proteinExistence type="predicted"/>
<dbReference type="STRING" id="100816.A0A175VNY7"/>
<dbReference type="PANTHER" id="PTHR33604:SF3">
    <property type="entry name" value="OSJNBA0004B13.7 PROTEIN"/>
    <property type="match status" value="1"/>
</dbReference>
<dbReference type="VEuPathDB" id="FungiDB:MMYC01_209986"/>
<dbReference type="OrthoDB" id="5397682at2759"/>
<evidence type="ECO:0000313" key="3">
    <source>
        <dbReference type="Proteomes" id="UP000078237"/>
    </source>
</evidence>
<keyword evidence="3" id="KW-1185">Reference proteome</keyword>
<dbReference type="AlphaFoldDB" id="A0A175VNY7"/>
<dbReference type="EMBL" id="LCTW02000546">
    <property type="protein sequence ID" value="KXX73093.1"/>
    <property type="molecule type" value="Genomic_DNA"/>
</dbReference>
<sequence>MALKGNIGSIFLSNEELGKKDDDHKPTKVPAIRPQWSAASQVPPRKTLKRFAVVLLLGAFVYLFIKNLPTDVDIRDRRHPVYRPGRGADGSATPGPMPKLQPDPKPLKPQSPVPPETPLESEARGASYNGPVVFPELASTLQAISGTGGSSAANKNVLFAAASLKSAAVLLPMACQMAAELRSYVHFALGGGNEIDLQELRAVNGLDDSCQVILHDARPDFPATSTTARLRNSATRALYHINNYMHPQALLVDASGAEEDYFLAAVRKQAPVSGIPLIELPENAHSLVPWIAKLDSSSLAAWDKISVDILIQASPSASGSLVQLLKSLSAADFSVGSIPHLTIELPHDVDQATARFLKGFQWPPQGVYNPSNSRYLTLRHRIPRSRLTEEESSARFLESFWPADPKHSHVLVLSPQAQLSRRFFHYVKYALLEYLYSGPARFQEWDSRLLGISLDLPSTLMDASSSFTPPPRKQASDTMGDDATPFLWQAPNSNAALYTGEKWVELHGLVSSLLEFQRNTQPVPAFFTQKLVSKRYPSWLEHALKLSRARGYWMLYPGGATARNLAAIHNELYRAPEEYERELEKDTPKNIEVALTGDVLFDSLPGRGALLPFSEMPLLLWDGRTTDLRSLDNAAAEYANEFRVAVGGCEALTPEDLVPRRSMKDLFCMRDE</sequence>
<name>A0A175VNY7_9PEZI</name>
<evidence type="ECO:0000313" key="2">
    <source>
        <dbReference type="EMBL" id="KXX73093.1"/>
    </source>
</evidence>